<dbReference type="InterPro" id="IPR046216">
    <property type="entry name" value="DUF6249"/>
</dbReference>
<dbReference type="Proteomes" id="UP000254893">
    <property type="component" value="Unassembled WGS sequence"/>
</dbReference>
<accession>A0A380BHS6</accession>
<gene>
    <name evidence="3" type="ORF">NCTC11388_00822</name>
</gene>
<reference evidence="3 4" key="1">
    <citation type="submission" date="2018-06" db="EMBL/GenBank/DDBJ databases">
        <authorList>
            <consortium name="Pathogen Informatics"/>
            <person name="Doyle S."/>
        </authorList>
    </citation>
    <scope>NUCLEOTIDE SEQUENCE [LARGE SCALE GENOMIC DNA]</scope>
    <source>
        <strain evidence="3 4">NCTC11388</strain>
    </source>
</reference>
<sequence length="112" mass="12351">MEKETMVATIIVAFCLSTFLSLYFYWLARHKERMALIERGMDLSDFYNNKLKGSNWLKVGVVVVASAVGLLIVGIINESKVEIHSDAIPVAIIGIFGGAGMIVANYLDKRPS</sequence>
<proteinExistence type="predicted"/>
<keyword evidence="1" id="KW-0812">Transmembrane</keyword>
<keyword evidence="1" id="KW-0472">Membrane</keyword>
<dbReference type="EMBL" id="UGYW01000002">
    <property type="protein sequence ID" value="SUJ01602.1"/>
    <property type="molecule type" value="Genomic_DNA"/>
</dbReference>
<feature type="transmembrane region" description="Helical" evidence="1">
    <location>
        <begin position="6"/>
        <end position="26"/>
    </location>
</feature>
<evidence type="ECO:0000313" key="3">
    <source>
        <dbReference type="EMBL" id="SUJ01602.1"/>
    </source>
</evidence>
<organism evidence="3 4">
    <name type="scientific">Sphingobacterium spiritivorum</name>
    <name type="common">Flavobacterium spiritivorum</name>
    <dbReference type="NCBI Taxonomy" id="258"/>
    <lineage>
        <taxon>Bacteria</taxon>
        <taxon>Pseudomonadati</taxon>
        <taxon>Bacteroidota</taxon>
        <taxon>Sphingobacteriia</taxon>
        <taxon>Sphingobacteriales</taxon>
        <taxon>Sphingobacteriaceae</taxon>
        <taxon>Sphingobacterium</taxon>
    </lineage>
</organism>
<feature type="transmembrane region" description="Helical" evidence="1">
    <location>
        <begin position="56"/>
        <end position="76"/>
    </location>
</feature>
<evidence type="ECO:0000259" key="2">
    <source>
        <dbReference type="Pfam" id="PF19762"/>
    </source>
</evidence>
<protein>
    <recommendedName>
        <fullName evidence="2">DUF6249 domain-containing protein</fullName>
    </recommendedName>
</protein>
<name>A0A380BHS6_SPHSI</name>
<evidence type="ECO:0000256" key="1">
    <source>
        <dbReference type="SAM" id="Phobius"/>
    </source>
</evidence>
<feature type="transmembrane region" description="Helical" evidence="1">
    <location>
        <begin position="88"/>
        <end position="107"/>
    </location>
</feature>
<dbReference type="RefSeq" id="WP_115169214.1">
    <property type="nucleotide sequence ID" value="NZ_UGYW01000002.1"/>
</dbReference>
<evidence type="ECO:0000313" key="4">
    <source>
        <dbReference type="Proteomes" id="UP000254893"/>
    </source>
</evidence>
<keyword evidence="1" id="KW-1133">Transmembrane helix</keyword>
<feature type="domain" description="DUF6249" evidence="2">
    <location>
        <begin position="8"/>
        <end position="109"/>
    </location>
</feature>
<dbReference type="Pfam" id="PF19762">
    <property type="entry name" value="DUF6249"/>
    <property type="match status" value="1"/>
</dbReference>
<dbReference type="AlphaFoldDB" id="A0A380BHS6"/>